<evidence type="ECO:0000259" key="11">
    <source>
        <dbReference type="PROSITE" id="PS51192"/>
    </source>
</evidence>
<dbReference type="PANTHER" id="PTHR30195:SF15">
    <property type="entry name" value="TYPE I RESTRICTION ENZYME HINDI ENDONUCLEASE SUBUNIT"/>
    <property type="match status" value="1"/>
</dbReference>
<reference evidence="12 13" key="1">
    <citation type="journal article" date="2016" name="Genome Announc.">
        <title>Complete genome sequence of the hyperthermophilic and piezophilic archaeon Thermococcus barophilus Ch5, capable of growth at the expense of hydrogenogenesis from carbon monoxide and formate.</title>
        <authorList>
            <person name="Oger P."/>
            <person name="Sokolova T.G."/>
            <person name="Kozhevnikova D.A."/>
            <person name="Taranov E.A."/>
            <person name="Vannier P."/>
            <person name="Lee H.S."/>
            <person name="Kwon K.K."/>
            <person name="Kang S.G."/>
            <person name="Lee J.H."/>
            <person name="Bonch-Osmolovskaya E.A."/>
            <person name="Lebedinsky A.V."/>
        </authorList>
    </citation>
    <scope>NUCLEOTIDE SEQUENCE [LARGE SCALE GENOMIC DNA]</scope>
    <source>
        <strain evidence="13">Ch5</strain>
    </source>
</reference>
<comment type="similarity">
    <text evidence="2">Belongs to the HsdR family.</text>
</comment>
<evidence type="ECO:0000256" key="10">
    <source>
        <dbReference type="ARBA" id="ARBA00023125"/>
    </source>
</evidence>
<dbReference type="GO" id="GO:0009035">
    <property type="term" value="F:type I site-specific deoxyribonuclease activity"/>
    <property type="evidence" value="ECO:0007669"/>
    <property type="project" value="UniProtKB-EC"/>
</dbReference>
<sequence length="1166" mass="135916">MSEVRTANEKDMVEDHIIEVLTKLGYEYIPGEELTPENGERESYRHVILKERFIRSILRLNPWLTDELVEQVYKKVTELAYREFSLGMKEFYDMLVNGVKVKVRDGNWERTRLVRLIDFENPENNEFLVADQFTVEFWSENNLYRRPDIVVFINGIPLAIFEVKGENSNETAKDAFHDHMNKKEDIPQLYLYAQVLVVSDGLETRYGSPTSGWERFFFWEGIESDDDLEVVKGIDVDNDAIPTVYRHKETGEPFTSVEVLLKGLFDKRRFLEYLNDFIIHEQVGSGYIKKIAMYHQFYTVKKAIERTVRAVQSKNVEDKRIGTVWHTQGSGKSLTMLFYARKALKTKELENPLLLFITDRHELDEQLFGVFSRAMKTVDRAESIRDLRRLLSKKSGGVVFSTIQKFGRMFDRFIITTPRVTEEFIELVRAGKIKRGISIKSMRADEEERDTGFIQIGPLVVGEAMAKEVTVKKLSEVTDDDIEDTGFSSVEELIEFLKGEMDKEPEKKLMERNVYIVDFEIIDWYDEFTPKDIFYPVLNERHNIIVIADEAHRSQYRDLAKNLRRALPNAAFMGFTATPIEYEDRSTPLTFGDYISIYSMDIALRHHVVVPIFYESRLLKLHLTNHFIDDEFDEISEKIVKDPDVKDELKRKFATLEKLILSKDRLKKIAEDIVTHFNKRNQTLKGKAMVVTISRRVAVELYNHIEEYKKQAGLKEPTVAVVISGSKSRDPPEFRPHIRSKKELKALELSFKDPDSDPQMVIVVDMWLTGFDVPPLHTMYFDKPMKNHSLMQAIARVNRVFGDKSGGLIVDYIGIADDLRKSLSRYISKKGEEPMTNVERVIDLLKEKYDVVSSYLTGIDYKNWRNLSRKELTLLTVEAYDKIAQKGDDAKKQFVKEVVALKKLYTLASPHPITDQIRDDLVFFEMIKKMIVKYQTRNIKDIARQLEKDITSLISKSIVADEPIDVFEMLQMDKPNISLLSEEFLRELLNYDYKNYVVDVIAKILHDQLRVRMRRNPYRYKTLYEKLNELIDKYNRRIIEVSEVIAELVEIARETRKAIESGKELNMSEEELAFYDLLLVEGGVSENYEVVSRVAKEIARALSGYVTVADWKKRSQVRAKIKNEVKRILMSDLGAFIKDYNQIVRLSEQVLKQAEILFEEKVKEES</sequence>
<accession>A0A0S1XEC0</accession>
<dbReference type="InterPro" id="IPR004473">
    <property type="entry name" value="Restrct_endonuc_typeI_HsdR"/>
</dbReference>
<protein>
    <recommendedName>
        <fullName evidence="3">type I site-specific deoxyribonuclease</fullName>
        <ecNumber evidence="3">3.1.21.3</ecNumber>
    </recommendedName>
</protein>
<dbReference type="SUPFAM" id="SSF52540">
    <property type="entry name" value="P-loop containing nucleoside triphosphate hydrolases"/>
    <property type="match status" value="2"/>
</dbReference>
<evidence type="ECO:0000256" key="1">
    <source>
        <dbReference type="ARBA" id="ARBA00000851"/>
    </source>
</evidence>
<dbReference type="Pfam" id="PF11867">
    <property type="entry name" value="T1RH-like_C"/>
    <property type="match status" value="1"/>
</dbReference>
<keyword evidence="7" id="KW-0255">Endonuclease</keyword>
<dbReference type="REBASE" id="131879">
    <property type="entry name" value="TbaCH5ORF2154P"/>
</dbReference>
<dbReference type="NCBIfam" id="TIGR00348">
    <property type="entry name" value="hsdR"/>
    <property type="match status" value="2"/>
</dbReference>
<keyword evidence="4" id="KW-0540">Nuclease</keyword>
<dbReference type="GO" id="GO:0120545">
    <property type="term" value="F:nucleic acid conformation isomerase activity"/>
    <property type="evidence" value="ECO:0007669"/>
    <property type="project" value="UniProtKB-ARBA"/>
</dbReference>
<keyword evidence="5" id="KW-0547">Nucleotide-binding</keyword>
<dbReference type="EC" id="3.1.21.3" evidence="3"/>
<keyword evidence="9" id="KW-0067">ATP-binding</keyword>
<dbReference type="PANTHER" id="PTHR30195">
    <property type="entry name" value="TYPE I SITE-SPECIFIC DEOXYRIBONUCLEASE PROTEIN SUBUNIT M AND R"/>
    <property type="match status" value="1"/>
</dbReference>
<evidence type="ECO:0000313" key="13">
    <source>
        <dbReference type="Proteomes" id="UP000066042"/>
    </source>
</evidence>
<dbReference type="SMART" id="SM00487">
    <property type="entry name" value="DEXDc"/>
    <property type="match status" value="1"/>
</dbReference>
<evidence type="ECO:0000256" key="4">
    <source>
        <dbReference type="ARBA" id="ARBA00022722"/>
    </source>
</evidence>
<evidence type="ECO:0000256" key="6">
    <source>
        <dbReference type="ARBA" id="ARBA00022747"/>
    </source>
</evidence>
<dbReference type="CDD" id="cd18800">
    <property type="entry name" value="SF2_C_EcoR124I-like"/>
    <property type="match status" value="1"/>
</dbReference>
<dbReference type="AlphaFoldDB" id="A0A0S1XEC0"/>
<keyword evidence="8 12" id="KW-0378">Hydrolase</keyword>
<dbReference type="InterPro" id="IPR051268">
    <property type="entry name" value="Type-I_R_enzyme_R_subunit"/>
</dbReference>
<dbReference type="GO" id="GO:0009307">
    <property type="term" value="P:DNA restriction-modification system"/>
    <property type="evidence" value="ECO:0007669"/>
    <property type="project" value="UniProtKB-KW"/>
</dbReference>
<evidence type="ECO:0000256" key="8">
    <source>
        <dbReference type="ARBA" id="ARBA00022801"/>
    </source>
</evidence>
<dbReference type="PATRIC" id="fig|55802.8.peg.2131"/>
<dbReference type="GO" id="GO:0003677">
    <property type="term" value="F:DNA binding"/>
    <property type="evidence" value="ECO:0007669"/>
    <property type="project" value="UniProtKB-KW"/>
</dbReference>
<organism evidence="12 13">
    <name type="scientific">Thermococcus barophilus</name>
    <dbReference type="NCBI Taxonomy" id="55802"/>
    <lineage>
        <taxon>Archaea</taxon>
        <taxon>Methanobacteriati</taxon>
        <taxon>Methanobacteriota</taxon>
        <taxon>Thermococci</taxon>
        <taxon>Thermococcales</taxon>
        <taxon>Thermococcaceae</taxon>
        <taxon>Thermococcus</taxon>
    </lineage>
</organism>
<dbReference type="InterPro" id="IPR021810">
    <property type="entry name" value="T1RH-like_C"/>
</dbReference>
<dbReference type="Pfam" id="PF22679">
    <property type="entry name" value="T1R_D3-like"/>
    <property type="match status" value="1"/>
</dbReference>
<evidence type="ECO:0000313" key="12">
    <source>
        <dbReference type="EMBL" id="ALM76051.1"/>
    </source>
</evidence>
<name>A0A0S1XEC0_THEBA</name>
<comment type="catalytic activity">
    <reaction evidence="1">
        <text>Endonucleolytic cleavage of DNA to give random double-stranded fragments with terminal 5'-phosphates, ATP is simultaneously hydrolyzed.</text>
        <dbReference type="EC" id="3.1.21.3"/>
    </reaction>
</comment>
<evidence type="ECO:0000256" key="7">
    <source>
        <dbReference type="ARBA" id="ARBA00022759"/>
    </source>
</evidence>
<dbReference type="Pfam" id="PF04313">
    <property type="entry name" value="HSDR_N"/>
    <property type="match status" value="1"/>
</dbReference>
<evidence type="ECO:0000256" key="5">
    <source>
        <dbReference type="ARBA" id="ARBA00022741"/>
    </source>
</evidence>
<dbReference type="Pfam" id="PF18766">
    <property type="entry name" value="SWI2_SNF2"/>
    <property type="match status" value="2"/>
</dbReference>
<proteinExistence type="inferred from homology"/>
<evidence type="ECO:0000256" key="2">
    <source>
        <dbReference type="ARBA" id="ARBA00008598"/>
    </source>
</evidence>
<dbReference type="GeneID" id="26137374"/>
<dbReference type="EMBL" id="CP013050">
    <property type="protein sequence ID" value="ALM76051.1"/>
    <property type="molecule type" value="Genomic_DNA"/>
</dbReference>
<dbReference type="GO" id="GO:0005524">
    <property type="term" value="F:ATP binding"/>
    <property type="evidence" value="ECO:0007669"/>
    <property type="project" value="UniProtKB-KW"/>
</dbReference>
<keyword evidence="10" id="KW-0238">DNA-binding</keyword>
<keyword evidence="6" id="KW-0680">Restriction system</keyword>
<dbReference type="RefSeq" id="WP_056934508.1">
    <property type="nucleotide sequence ID" value="NZ_CP013050.1"/>
</dbReference>
<feature type="domain" description="Helicase ATP-binding" evidence="11">
    <location>
        <begin position="313"/>
        <end position="597"/>
    </location>
</feature>
<evidence type="ECO:0000256" key="3">
    <source>
        <dbReference type="ARBA" id="ARBA00012654"/>
    </source>
</evidence>
<dbReference type="CDD" id="cd22332">
    <property type="entry name" value="HsdR_N"/>
    <property type="match status" value="1"/>
</dbReference>
<dbReference type="STRING" id="55802.TBCH5v1_2150"/>
<dbReference type="Gene3D" id="3.40.50.300">
    <property type="entry name" value="P-loop containing nucleotide triphosphate hydrolases"/>
    <property type="match status" value="3"/>
</dbReference>
<dbReference type="InterPro" id="IPR040980">
    <property type="entry name" value="SWI2_SNF2"/>
</dbReference>
<dbReference type="Proteomes" id="UP000066042">
    <property type="component" value="Chromosome"/>
</dbReference>
<dbReference type="PROSITE" id="PS51192">
    <property type="entry name" value="HELICASE_ATP_BIND_1"/>
    <property type="match status" value="1"/>
</dbReference>
<gene>
    <name evidence="12" type="ORF">TBCH5v1_2150</name>
</gene>
<dbReference type="InterPro" id="IPR007409">
    <property type="entry name" value="Restrct_endonuc_type1_HsdR_N"/>
</dbReference>
<dbReference type="InterPro" id="IPR014001">
    <property type="entry name" value="Helicase_ATP-bd"/>
</dbReference>
<dbReference type="InterPro" id="IPR027417">
    <property type="entry name" value="P-loop_NTPase"/>
</dbReference>
<dbReference type="InterPro" id="IPR055180">
    <property type="entry name" value="HsdR_RecA-like_helicase_dom_2"/>
</dbReference>
<evidence type="ECO:0000256" key="9">
    <source>
        <dbReference type="ARBA" id="ARBA00022840"/>
    </source>
</evidence>
<dbReference type="Gene3D" id="3.90.1570.50">
    <property type="match status" value="1"/>
</dbReference>